<dbReference type="OrthoDB" id="1491713at2"/>
<keyword evidence="2" id="KW-1185">Reference proteome</keyword>
<dbReference type="PATRIC" id="fig|405446.3.peg.1950"/>
<accession>A0A0R0CR15</accession>
<evidence type="ECO:0000313" key="1">
    <source>
        <dbReference type="EMBL" id="KRG72444.1"/>
    </source>
</evidence>
<gene>
    <name evidence="1" type="ORF">ABB27_00715</name>
</gene>
<dbReference type="Proteomes" id="UP000051863">
    <property type="component" value="Unassembled WGS sequence"/>
</dbReference>
<reference evidence="1 2" key="1">
    <citation type="submission" date="2015-05" db="EMBL/GenBank/DDBJ databases">
        <title>Genome sequencing and analysis of members of genus Stenotrophomonas.</title>
        <authorList>
            <person name="Patil P.P."/>
            <person name="Midha S."/>
            <person name="Patil P.B."/>
        </authorList>
    </citation>
    <scope>NUCLEOTIDE SEQUENCE [LARGE SCALE GENOMIC DNA]</scope>
    <source>
        <strain evidence="1 2">DSM 18941</strain>
    </source>
</reference>
<dbReference type="AlphaFoldDB" id="A0A0R0CR15"/>
<evidence type="ECO:0000313" key="2">
    <source>
        <dbReference type="Proteomes" id="UP000051863"/>
    </source>
</evidence>
<organism evidence="1 2">
    <name type="scientific">Stenotrophomonas terrae</name>
    <dbReference type="NCBI Taxonomy" id="405446"/>
    <lineage>
        <taxon>Bacteria</taxon>
        <taxon>Pseudomonadati</taxon>
        <taxon>Pseudomonadota</taxon>
        <taxon>Gammaproteobacteria</taxon>
        <taxon>Lysobacterales</taxon>
        <taxon>Lysobacteraceae</taxon>
        <taxon>Stenotrophomonas</taxon>
    </lineage>
</organism>
<name>A0A0R0CR15_9GAMM</name>
<sequence>MRTLWLLFWLPPIAAATPLLRNEGIATTAQGAVSYREVHWQRSGDEGTQRWVQYLCPDGRPFARKQVPASAQPAARGYQLQDQRSGQAAQVSIADGRVWIDWKEDAAAPRRNGSVALPADAVVDAGFDAAVRQHWQALMRGEPLSLPFLVPSRQRFYPVKVLHQGAVRWQGIAAQSIAVRLDAWYGSMAPRLSLIYADSDRRLLQFQGTSNLRDSRGNYPVVTVRFNAPASPRSLEQWQQAWSQPLVASCSVTRE</sequence>
<dbReference type="RefSeq" id="WP_057626281.1">
    <property type="nucleotide sequence ID" value="NZ_LDJJ01000004.1"/>
</dbReference>
<dbReference type="EMBL" id="LDJJ01000004">
    <property type="protein sequence ID" value="KRG72444.1"/>
    <property type="molecule type" value="Genomic_DNA"/>
</dbReference>
<proteinExistence type="predicted"/>
<comment type="caution">
    <text evidence="1">The sequence shown here is derived from an EMBL/GenBank/DDBJ whole genome shotgun (WGS) entry which is preliminary data.</text>
</comment>
<protein>
    <submittedName>
        <fullName evidence="1">Uncharacterized protein</fullName>
    </submittedName>
</protein>